<dbReference type="SUPFAM" id="SSF56784">
    <property type="entry name" value="HAD-like"/>
    <property type="match status" value="1"/>
</dbReference>
<dbReference type="Proteomes" id="UP000748025">
    <property type="component" value="Unassembled WGS sequence"/>
</dbReference>
<dbReference type="PANTHER" id="PTHR43885">
    <property type="entry name" value="HALOACID DEHALOGENASE-LIKE HYDROLASE"/>
    <property type="match status" value="1"/>
</dbReference>
<evidence type="ECO:0000313" key="1">
    <source>
        <dbReference type="EMBL" id="KAG5992058.1"/>
    </source>
</evidence>
<dbReference type="InterPro" id="IPR006439">
    <property type="entry name" value="HAD-SF_hydro_IA"/>
</dbReference>
<dbReference type="OrthoDB" id="426235at2759"/>
<dbReference type="CDD" id="cd01427">
    <property type="entry name" value="HAD_like"/>
    <property type="match status" value="1"/>
</dbReference>
<protein>
    <recommendedName>
        <fullName evidence="3">HAD superfamily hydrolase</fullName>
    </recommendedName>
</protein>
<name>A0A9P7SV36_9HYPO</name>
<dbReference type="EMBL" id="SRPW01002547">
    <property type="protein sequence ID" value="KAG5992058.1"/>
    <property type="molecule type" value="Genomic_DNA"/>
</dbReference>
<evidence type="ECO:0000313" key="2">
    <source>
        <dbReference type="Proteomes" id="UP000748025"/>
    </source>
</evidence>
<dbReference type="PANTHER" id="PTHR43885:SF1">
    <property type="entry name" value="SUPERFAMILY HYDROLASE, PUTATIVE (AFU_ORTHOLOGUE AFUA_4G13290)-RELATED"/>
    <property type="match status" value="1"/>
</dbReference>
<dbReference type="InterPro" id="IPR036412">
    <property type="entry name" value="HAD-like_sf"/>
</dbReference>
<dbReference type="Pfam" id="PF00702">
    <property type="entry name" value="Hydrolase"/>
    <property type="match status" value="1"/>
</dbReference>
<dbReference type="GO" id="GO:0016791">
    <property type="term" value="F:phosphatase activity"/>
    <property type="evidence" value="ECO:0007669"/>
    <property type="project" value="UniProtKB-ARBA"/>
</dbReference>
<reference evidence="1" key="1">
    <citation type="journal article" date="2020" name="bioRxiv">
        <title>Whole genome comparisons of ergot fungi reveals the divergence and evolution of species within the genus Claviceps are the result of varying mechanisms driving genome evolution and host range expansion.</title>
        <authorList>
            <person name="Wyka S.A."/>
            <person name="Mondo S.J."/>
            <person name="Liu M."/>
            <person name="Dettman J."/>
            <person name="Nalam V."/>
            <person name="Broders K.D."/>
        </authorList>
    </citation>
    <scope>NUCLEOTIDE SEQUENCE</scope>
    <source>
        <strain evidence="1">CCC 602</strain>
    </source>
</reference>
<organism evidence="1 2">
    <name type="scientific">Claviceps pusilla</name>
    <dbReference type="NCBI Taxonomy" id="123648"/>
    <lineage>
        <taxon>Eukaryota</taxon>
        <taxon>Fungi</taxon>
        <taxon>Dikarya</taxon>
        <taxon>Ascomycota</taxon>
        <taxon>Pezizomycotina</taxon>
        <taxon>Sordariomycetes</taxon>
        <taxon>Hypocreomycetidae</taxon>
        <taxon>Hypocreales</taxon>
        <taxon>Clavicipitaceae</taxon>
        <taxon>Claviceps</taxon>
    </lineage>
</organism>
<dbReference type="NCBIfam" id="TIGR01549">
    <property type="entry name" value="HAD-SF-IA-v1"/>
    <property type="match status" value="1"/>
</dbReference>
<dbReference type="SFLD" id="SFLDS00003">
    <property type="entry name" value="Haloacid_Dehalogenase"/>
    <property type="match status" value="1"/>
</dbReference>
<dbReference type="AlphaFoldDB" id="A0A9P7SV36"/>
<accession>A0A9P7SV36</accession>
<proteinExistence type="predicted"/>
<sequence>MAAPARRRFAPLGTTVEGMPSVQGIVFDMDGTLCEPQNYMFTEMRLLLNIPPQSDILGHIDTLPAAQQPSAHAAIREVERKAMAKQIPQPGLTTLMRYLDERAVPKAICTRNFETPVRHLLETFLGEAAAFDPVLTRDFRPLKPDPAGILHIARQWGLGEDASGVIMVGDSMDDMEAGRRAGAATVLLVNEFNRALAEHECTDLVIGRLDELVGILEKGFEGGRGVGAGADGQGVARGEAFRKYNNK</sequence>
<gene>
    <name evidence="1" type="ORF">E4U43_003857</name>
</gene>
<dbReference type="Gene3D" id="3.40.50.1000">
    <property type="entry name" value="HAD superfamily/HAD-like"/>
    <property type="match status" value="1"/>
</dbReference>
<evidence type="ECO:0008006" key="3">
    <source>
        <dbReference type="Google" id="ProtNLM"/>
    </source>
</evidence>
<keyword evidence="2" id="KW-1185">Reference proteome</keyword>
<comment type="caution">
    <text evidence="1">The sequence shown here is derived from an EMBL/GenBank/DDBJ whole genome shotgun (WGS) entry which is preliminary data.</text>
</comment>
<dbReference type="InterPro" id="IPR023214">
    <property type="entry name" value="HAD_sf"/>
</dbReference>
<dbReference type="SFLD" id="SFLDG01129">
    <property type="entry name" value="C1.5:_HAD__Beta-PGM__Phosphata"/>
    <property type="match status" value="1"/>
</dbReference>
<dbReference type="Gene3D" id="1.10.260.80">
    <property type="match status" value="1"/>
</dbReference>